<feature type="signal peptide" evidence="1">
    <location>
        <begin position="1"/>
        <end position="16"/>
    </location>
</feature>
<sequence length="185" mass="20126">MRLLLVFFLFLLPKLSLVPKSANDQQVQFDRIPATNQVHATQSSAFKFPAKLLVYQRRPKPSIQSVSLPSQQADICLHQESSAGFSQISNFPDGVLANGQEHSAGNSNIPGGVLASVQEHFVENSNVSGDVLVNDQEHSLTVSKSSFFPASQESQVSINFSSVSFQGLSISANTETLMIKALLRH</sequence>
<protein>
    <submittedName>
        <fullName evidence="2">Uncharacterized protein</fullName>
    </submittedName>
</protein>
<evidence type="ECO:0000256" key="1">
    <source>
        <dbReference type="SAM" id="SignalP"/>
    </source>
</evidence>
<dbReference type="Proteomes" id="UP001396334">
    <property type="component" value="Unassembled WGS sequence"/>
</dbReference>
<keyword evidence="1" id="KW-0732">Signal</keyword>
<organism evidence="2 3">
    <name type="scientific">Hibiscus sabdariffa</name>
    <name type="common">roselle</name>
    <dbReference type="NCBI Taxonomy" id="183260"/>
    <lineage>
        <taxon>Eukaryota</taxon>
        <taxon>Viridiplantae</taxon>
        <taxon>Streptophyta</taxon>
        <taxon>Embryophyta</taxon>
        <taxon>Tracheophyta</taxon>
        <taxon>Spermatophyta</taxon>
        <taxon>Magnoliopsida</taxon>
        <taxon>eudicotyledons</taxon>
        <taxon>Gunneridae</taxon>
        <taxon>Pentapetalae</taxon>
        <taxon>rosids</taxon>
        <taxon>malvids</taxon>
        <taxon>Malvales</taxon>
        <taxon>Malvaceae</taxon>
        <taxon>Malvoideae</taxon>
        <taxon>Hibiscus</taxon>
    </lineage>
</organism>
<evidence type="ECO:0000313" key="2">
    <source>
        <dbReference type="EMBL" id="KAK8983002.1"/>
    </source>
</evidence>
<proteinExistence type="predicted"/>
<evidence type="ECO:0000313" key="3">
    <source>
        <dbReference type="Proteomes" id="UP001396334"/>
    </source>
</evidence>
<gene>
    <name evidence="2" type="ORF">V6N11_054986</name>
</gene>
<keyword evidence="3" id="KW-1185">Reference proteome</keyword>
<comment type="caution">
    <text evidence="2">The sequence shown here is derived from an EMBL/GenBank/DDBJ whole genome shotgun (WGS) entry which is preliminary data.</text>
</comment>
<reference evidence="2 3" key="1">
    <citation type="journal article" date="2024" name="G3 (Bethesda)">
        <title>Genome assembly of Hibiscus sabdariffa L. provides insights into metabolisms of medicinal natural products.</title>
        <authorList>
            <person name="Kim T."/>
        </authorList>
    </citation>
    <scope>NUCLEOTIDE SEQUENCE [LARGE SCALE GENOMIC DNA]</scope>
    <source>
        <strain evidence="2">TK-2024</strain>
        <tissue evidence="2">Old leaves</tissue>
    </source>
</reference>
<accession>A0ABR2P3M4</accession>
<dbReference type="EMBL" id="JBBPBN010000083">
    <property type="protein sequence ID" value="KAK8983002.1"/>
    <property type="molecule type" value="Genomic_DNA"/>
</dbReference>
<feature type="chain" id="PRO_5047364490" evidence="1">
    <location>
        <begin position="17"/>
        <end position="185"/>
    </location>
</feature>
<name>A0ABR2P3M4_9ROSI</name>